<evidence type="ECO:0000313" key="3">
    <source>
        <dbReference type="Proteomes" id="UP000262524"/>
    </source>
</evidence>
<dbReference type="RefSeq" id="WP_117983854.1">
    <property type="nucleotide sequence ID" value="NZ_QRNJ01000064.1"/>
</dbReference>
<comment type="caution">
    <text evidence="1">The sequence shown here is derived from an EMBL/GenBank/DDBJ whole genome shotgun (WGS) entry which is preliminary data.</text>
</comment>
<reference evidence="3 4" key="1">
    <citation type="submission" date="2018-08" db="EMBL/GenBank/DDBJ databases">
        <title>A genome reference for cultivated species of the human gut microbiota.</title>
        <authorList>
            <person name="Zou Y."/>
            <person name="Xue W."/>
            <person name="Luo G."/>
        </authorList>
    </citation>
    <scope>NUCLEOTIDE SEQUENCE [LARGE SCALE GENOMIC DNA]</scope>
    <source>
        <strain evidence="2 4">AF31-17AC</strain>
        <strain evidence="1 3">TM10-1AC</strain>
    </source>
</reference>
<sequence length="69" mass="8131">MKLKNLSIHCAAAYVIGRGGWGFQKNRWRTVFTHAKKAGPSYFQKNLPVWDKWKQFDANVHNYNENYSL</sequence>
<name>A0A374MPF4_9FIRM</name>
<dbReference type="Proteomes" id="UP000283700">
    <property type="component" value="Unassembled WGS sequence"/>
</dbReference>
<organism evidence="1 3">
    <name type="scientific">Anaerobutyricum hallii</name>
    <dbReference type="NCBI Taxonomy" id="39488"/>
    <lineage>
        <taxon>Bacteria</taxon>
        <taxon>Bacillati</taxon>
        <taxon>Bacillota</taxon>
        <taxon>Clostridia</taxon>
        <taxon>Lachnospirales</taxon>
        <taxon>Lachnospiraceae</taxon>
        <taxon>Anaerobutyricum</taxon>
    </lineage>
</organism>
<dbReference type="EMBL" id="QRQO01000006">
    <property type="protein sequence ID" value="RHN16186.1"/>
    <property type="molecule type" value="Genomic_DNA"/>
</dbReference>
<evidence type="ECO:0000313" key="4">
    <source>
        <dbReference type="Proteomes" id="UP000283700"/>
    </source>
</evidence>
<proteinExistence type="predicted"/>
<accession>A0A374MPF4</accession>
<gene>
    <name evidence="2" type="ORF">DWZ29_03515</name>
    <name evidence="1" type="ORF">DXD91_16430</name>
</gene>
<dbReference type="Proteomes" id="UP000262524">
    <property type="component" value="Unassembled WGS sequence"/>
</dbReference>
<dbReference type="EMBL" id="QSOE01000248">
    <property type="protein sequence ID" value="RGI73351.1"/>
    <property type="molecule type" value="Genomic_DNA"/>
</dbReference>
<evidence type="ECO:0000313" key="1">
    <source>
        <dbReference type="EMBL" id="RGI73351.1"/>
    </source>
</evidence>
<protein>
    <submittedName>
        <fullName evidence="1">Uncharacterized protein</fullName>
    </submittedName>
</protein>
<dbReference type="AlphaFoldDB" id="A0A374MPF4"/>
<evidence type="ECO:0000313" key="2">
    <source>
        <dbReference type="EMBL" id="RHN16186.1"/>
    </source>
</evidence>